<feature type="binding site" evidence="5">
    <location>
        <position position="94"/>
    </location>
    <ligand>
        <name>Zn(2+)</name>
        <dbReference type="ChEBI" id="CHEBI:29105"/>
    </ligand>
</feature>
<evidence type="ECO:0000313" key="8">
    <source>
        <dbReference type="EMBL" id="MPY11364.1"/>
    </source>
</evidence>
<evidence type="ECO:0000256" key="7">
    <source>
        <dbReference type="SAM" id="Phobius"/>
    </source>
</evidence>
<feature type="transmembrane region" description="Helical" evidence="7">
    <location>
        <begin position="74"/>
        <end position="93"/>
    </location>
</feature>
<accession>A0A7X1TP17</accession>
<gene>
    <name evidence="8" type="ORF">FNH21_11655</name>
</gene>
<feature type="transmembrane region" description="Helical" evidence="7">
    <location>
        <begin position="224"/>
        <end position="245"/>
    </location>
</feature>
<feature type="binding site" evidence="5">
    <location>
        <position position="222"/>
    </location>
    <ligand>
        <name>Zn(2+)</name>
        <dbReference type="ChEBI" id="CHEBI:29105"/>
    </ligand>
</feature>
<dbReference type="InterPro" id="IPR004254">
    <property type="entry name" value="AdipoR/HlyIII-related"/>
</dbReference>
<evidence type="ECO:0000256" key="5">
    <source>
        <dbReference type="PIRSR" id="PIRSR604254-1"/>
    </source>
</evidence>
<dbReference type="PANTHER" id="PTHR20855">
    <property type="entry name" value="ADIPOR/PROGESTIN RECEPTOR-RELATED"/>
    <property type="match status" value="1"/>
</dbReference>
<feature type="region of interest" description="Disordered" evidence="6">
    <location>
        <begin position="1"/>
        <end position="22"/>
    </location>
</feature>
<dbReference type="AlphaFoldDB" id="A0A7X1TP17"/>
<feature type="transmembrane region" description="Helical" evidence="7">
    <location>
        <begin position="162"/>
        <end position="180"/>
    </location>
</feature>
<proteinExistence type="predicted"/>
<evidence type="ECO:0000256" key="3">
    <source>
        <dbReference type="ARBA" id="ARBA00022989"/>
    </source>
</evidence>
<keyword evidence="2 7" id="KW-0812">Transmembrane</keyword>
<keyword evidence="9" id="KW-1185">Reference proteome</keyword>
<dbReference type="Proteomes" id="UP000326464">
    <property type="component" value="Unassembled WGS sequence"/>
</dbReference>
<feature type="transmembrane region" description="Helical" evidence="7">
    <location>
        <begin position="137"/>
        <end position="156"/>
    </location>
</feature>
<keyword evidence="5" id="KW-0862">Zinc</keyword>
<comment type="subcellular location">
    <subcellularLocation>
        <location evidence="1">Membrane</location>
        <topology evidence="1">Multi-pass membrane protein</topology>
    </subcellularLocation>
</comment>
<feature type="compositionally biased region" description="Pro residues" evidence="6">
    <location>
        <begin position="1"/>
        <end position="13"/>
    </location>
</feature>
<dbReference type="OrthoDB" id="9813689at2"/>
<dbReference type="EMBL" id="VJXX01000003">
    <property type="protein sequence ID" value="MPY11364.1"/>
    <property type="molecule type" value="Genomic_DNA"/>
</dbReference>
<keyword evidence="5" id="KW-0479">Metal-binding</keyword>
<protein>
    <submittedName>
        <fullName evidence="8">Hemolysin III family protein</fullName>
    </submittedName>
</protein>
<comment type="caution">
    <text evidence="8">The sequence shown here is derived from an EMBL/GenBank/DDBJ whole genome shotgun (WGS) entry which is preliminary data.</text>
</comment>
<evidence type="ECO:0000256" key="1">
    <source>
        <dbReference type="ARBA" id="ARBA00004141"/>
    </source>
</evidence>
<dbReference type="GO" id="GO:0046872">
    <property type="term" value="F:metal ion binding"/>
    <property type="evidence" value="ECO:0007669"/>
    <property type="project" value="UniProtKB-KW"/>
</dbReference>
<sequence>MTPRPPVPAPGPSEPVDAQPSTLQDTVASVTGPLADAMATKPLWRGWIHAAATPLAIAAGIVLIALAPTPGLKVASGIYALTGVLLFGVSAVYHRGNWSPGVRVVLKRLDHTNIMLVIAGSYTPLAWALLERGKAEMLLWIIWSGAIAGVLFRNLWVDAPRWLYVPIYVALGLGSVFYMPDFFAADLAAGILICVGGALYIAGAVFYGIKRPNFSLRVFGFHELFHAFTVAAFAAHFIAIVRAVLEPVGS</sequence>
<evidence type="ECO:0000256" key="6">
    <source>
        <dbReference type="SAM" id="MobiDB-lite"/>
    </source>
</evidence>
<evidence type="ECO:0000313" key="9">
    <source>
        <dbReference type="Proteomes" id="UP000326464"/>
    </source>
</evidence>
<feature type="transmembrane region" description="Helical" evidence="7">
    <location>
        <begin position="187"/>
        <end position="209"/>
    </location>
</feature>
<feature type="transmembrane region" description="Helical" evidence="7">
    <location>
        <begin position="113"/>
        <end position="130"/>
    </location>
</feature>
<evidence type="ECO:0000256" key="2">
    <source>
        <dbReference type="ARBA" id="ARBA00022692"/>
    </source>
</evidence>
<dbReference type="PANTHER" id="PTHR20855:SF3">
    <property type="entry name" value="LD03007P"/>
    <property type="match status" value="1"/>
</dbReference>
<keyword evidence="4 7" id="KW-0472">Membrane</keyword>
<dbReference type="Pfam" id="PF03006">
    <property type="entry name" value="HlyIII"/>
    <property type="match status" value="1"/>
</dbReference>
<organism evidence="8 9">
    <name type="scientific">Arthrobacter bussei</name>
    <dbReference type="NCBI Taxonomy" id="2594179"/>
    <lineage>
        <taxon>Bacteria</taxon>
        <taxon>Bacillati</taxon>
        <taxon>Actinomycetota</taxon>
        <taxon>Actinomycetes</taxon>
        <taxon>Micrococcales</taxon>
        <taxon>Micrococcaceae</taxon>
        <taxon>Arthrobacter</taxon>
    </lineage>
</organism>
<name>A0A7X1TP17_9MICC</name>
<reference evidence="9" key="1">
    <citation type="submission" date="2019-07" db="EMBL/GenBank/DDBJ databases">
        <title>Arthrobacter KR32 sp. nov., isolated from mountain cheese made of cows milk.</title>
        <authorList>
            <person name="Flegler A."/>
        </authorList>
    </citation>
    <scope>NUCLEOTIDE SEQUENCE [LARGE SCALE GENOMIC DNA]</scope>
    <source>
        <strain evidence="9">KR32</strain>
    </source>
</reference>
<feature type="binding site" evidence="5">
    <location>
        <position position="226"/>
    </location>
    <ligand>
        <name>Zn(2+)</name>
        <dbReference type="ChEBI" id="CHEBI:29105"/>
    </ligand>
</feature>
<keyword evidence="3 7" id="KW-1133">Transmembrane helix</keyword>
<dbReference type="GO" id="GO:0016020">
    <property type="term" value="C:membrane"/>
    <property type="evidence" value="ECO:0007669"/>
    <property type="project" value="UniProtKB-SubCell"/>
</dbReference>
<evidence type="ECO:0000256" key="4">
    <source>
        <dbReference type="ARBA" id="ARBA00023136"/>
    </source>
</evidence>
<feature type="transmembrane region" description="Helical" evidence="7">
    <location>
        <begin position="47"/>
        <end position="67"/>
    </location>
</feature>